<reference evidence="1" key="1">
    <citation type="journal article" date="2014" name="Int. J. Syst. Evol. Microbiol.">
        <title>Complete genome sequence of Corynebacterium casei LMG S-19264T (=DSM 44701T), isolated from a smear-ripened cheese.</title>
        <authorList>
            <consortium name="US DOE Joint Genome Institute (JGI-PGF)"/>
            <person name="Walter F."/>
            <person name="Albersmeier A."/>
            <person name="Kalinowski J."/>
            <person name="Ruckert C."/>
        </authorList>
    </citation>
    <scope>NUCLEOTIDE SEQUENCE</scope>
    <source>
        <strain evidence="1">CGMCC 1.12408</strain>
    </source>
</reference>
<dbReference type="Proteomes" id="UP000613512">
    <property type="component" value="Unassembled WGS sequence"/>
</dbReference>
<protein>
    <recommendedName>
        <fullName evidence="3">DNA-binding protein</fullName>
    </recommendedName>
</protein>
<keyword evidence="2" id="KW-1185">Reference proteome</keyword>
<dbReference type="EMBL" id="BMEY01000020">
    <property type="protein sequence ID" value="GGA86924.1"/>
    <property type="molecule type" value="Genomic_DNA"/>
</dbReference>
<comment type="caution">
    <text evidence="1">The sequence shown here is derived from an EMBL/GenBank/DDBJ whole genome shotgun (WGS) entry which is preliminary data.</text>
</comment>
<evidence type="ECO:0000313" key="1">
    <source>
        <dbReference type="EMBL" id="GGA86924.1"/>
    </source>
</evidence>
<accession>A0A916WD08</accession>
<dbReference type="AlphaFoldDB" id="A0A916WD08"/>
<gene>
    <name evidence="1" type="primary">yoaF</name>
    <name evidence="1" type="ORF">GCM10008025_32270</name>
</gene>
<proteinExistence type="predicted"/>
<sequence>MEFFWLALGIAIAGYCIGDGLKNFKNADAKPLLDSLDNEEDHELIQEKDIHYFIGIAKEDATSLVKDHPDVPHIVINKKVYFQKGKLKEWLTKLGE</sequence>
<reference evidence="1" key="2">
    <citation type="submission" date="2020-09" db="EMBL/GenBank/DDBJ databases">
        <authorList>
            <person name="Sun Q."/>
            <person name="Zhou Y."/>
        </authorList>
    </citation>
    <scope>NUCLEOTIDE SEQUENCE</scope>
    <source>
        <strain evidence="1">CGMCC 1.12408</strain>
    </source>
</reference>
<evidence type="ECO:0008006" key="3">
    <source>
        <dbReference type="Google" id="ProtNLM"/>
    </source>
</evidence>
<organism evidence="1 2">
    <name type="scientific">Ornithinibacillus halotolerans</name>
    <dbReference type="NCBI Taxonomy" id="1274357"/>
    <lineage>
        <taxon>Bacteria</taxon>
        <taxon>Bacillati</taxon>
        <taxon>Bacillota</taxon>
        <taxon>Bacilli</taxon>
        <taxon>Bacillales</taxon>
        <taxon>Bacillaceae</taxon>
        <taxon>Ornithinibacillus</taxon>
    </lineage>
</organism>
<evidence type="ECO:0000313" key="2">
    <source>
        <dbReference type="Proteomes" id="UP000613512"/>
    </source>
</evidence>
<name>A0A916WD08_9BACI</name>
<dbReference type="RefSeq" id="WP_188385713.1">
    <property type="nucleotide sequence ID" value="NZ_BMEY01000020.1"/>
</dbReference>